<protein>
    <submittedName>
        <fullName evidence="2">Uncharacterized protein</fullName>
    </submittedName>
</protein>
<organism evidence="2">
    <name type="scientific">marine sediment metagenome</name>
    <dbReference type="NCBI Taxonomy" id="412755"/>
    <lineage>
        <taxon>unclassified sequences</taxon>
        <taxon>metagenomes</taxon>
        <taxon>ecological metagenomes</taxon>
    </lineage>
</organism>
<keyword evidence="1" id="KW-1133">Transmembrane helix</keyword>
<name>X0X1P8_9ZZZZ</name>
<evidence type="ECO:0000256" key="1">
    <source>
        <dbReference type="SAM" id="Phobius"/>
    </source>
</evidence>
<dbReference type="EMBL" id="BARS01043916">
    <property type="protein sequence ID" value="GAG30553.1"/>
    <property type="molecule type" value="Genomic_DNA"/>
</dbReference>
<feature type="non-terminal residue" evidence="2">
    <location>
        <position position="1"/>
    </location>
</feature>
<reference evidence="2" key="1">
    <citation type="journal article" date="2014" name="Front. Microbiol.">
        <title>High frequency of phylogenetically diverse reductive dehalogenase-homologous genes in deep subseafloor sedimentary metagenomes.</title>
        <authorList>
            <person name="Kawai M."/>
            <person name="Futagami T."/>
            <person name="Toyoda A."/>
            <person name="Takaki Y."/>
            <person name="Nishi S."/>
            <person name="Hori S."/>
            <person name="Arai W."/>
            <person name="Tsubouchi T."/>
            <person name="Morono Y."/>
            <person name="Uchiyama I."/>
            <person name="Ito T."/>
            <person name="Fujiyama A."/>
            <person name="Inagaki F."/>
            <person name="Takami H."/>
        </authorList>
    </citation>
    <scope>NUCLEOTIDE SEQUENCE</scope>
    <source>
        <strain evidence="2">Expedition CK06-06</strain>
    </source>
</reference>
<feature type="transmembrane region" description="Helical" evidence="1">
    <location>
        <begin position="20"/>
        <end position="38"/>
    </location>
</feature>
<feature type="non-terminal residue" evidence="2">
    <location>
        <position position="250"/>
    </location>
</feature>
<dbReference type="AlphaFoldDB" id="X0X1P8"/>
<keyword evidence="1" id="KW-0472">Membrane</keyword>
<proteinExistence type="predicted"/>
<sequence length="250" mass="27495">NLAPLSRPRLPTRTTMLQRLIHYVTALTLLSGVAIAYHNTLAPWLQPPHVDKVVMGPDHVLQPDDSLDDLFAEGAWQRGSCKRLQTSSGMLLFQHWTQTAQDEWKLWPITVVIGRGMSGATDQTPVIIDADQGAEIKFAKSLDMMSGGAPPIQRGRMIGNVHIYRSGNHDQAHALDIQTANVGIDKRKIWTTEPIRMNVGQARLVGRDLTIHLSGQANTAGGGSSAILDRMELIYLDQLVMPLADGGLWK</sequence>
<evidence type="ECO:0000313" key="2">
    <source>
        <dbReference type="EMBL" id="GAG30553.1"/>
    </source>
</evidence>
<comment type="caution">
    <text evidence="2">The sequence shown here is derived from an EMBL/GenBank/DDBJ whole genome shotgun (WGS) entry which is preliminary data.</text>
</comment>
<keyword evidence="1" id="KW-0812">Transmembrane</keyword>
<accession>X0X1P8</accession>
<gene>
    <name evidence="2" type="ORF">S01H1_66424</name>
</gene>